<dbReference type="Proteomes" id="UP000886520">
    <property type="component" value="Chromosome 16"/>
</dbReference>
<dbReference type="EMBL" id="JABFUD020000016">
    <property type="protein sequence ID" value="KAI5068405.1"/>
    <property type="molecule type" value="Genomic_DNA"/>
</dbReference>
<accession>A0A9D4UIB0</accession>
<comment type="caution">
    <text evidence="2">The sequence shown here is derived from an EMBL/GenBank/DDBJ whole genome shotgun (WGS) entry which is preliminary data.</text>
</comment>
<reference evidence="2" key="1">
    <citation type="submission" date="2021-01" db="EMBL/GenBank/DDBJ databases">
        <title>Adiantum capillus-veneris genome.</title>
        <authorList>
            <person name="Fang Y."/>
            <person name="Liao Q."/>
        </authorList>
    </citation>
    <scope>NUCLEOTIDE SEQUENCE</scope>
    <source>
        <strain evidence="2">H3</strain>
        <tissue evidence="2">Leaf</tissue>
    </source>
</reference>
<feature type="region of interest" description="Disordered" evidence="1">
    <location>
        <begin position="33"/>
        <end position="53"/>
    </location>
</feature>
<feature type="region of interest" description="Disordered" evidence="1">
    <location>
        <begin position="1"/>
        <end position="20"/>
    </location>
</feature>
<proteinExistence type="predicted"/>
<evidence type="ECO:0000313" key="3">
    <source>
        <dbReference type="Proteomes" id="UP000886520"/>
    </source>
</evidence>
<evidence type="ECO:0000313" key="2">
    <source>
        <dbReference type="EMBL" id="KAI5068405.1"/>
    </source>
</evidence>
<evidence type="ECO:0000256" key="1">
    <source>
        <dbReference type="SAM" id="MobiDB-lite"/>
    </source>
</evidence>
<name>A0A9D4UIB0_ADICA</name>
<organism evidence="2 3">
    <name type="scientific">Adiantum capillus-veneris</name>
    <name type="common">Maidenhair fern</name>
    <dbReference type="NCBI Taxonomy" id="13818"/>
    <lineage>
        <taxon>Eukaryota</taxon>
        <taxon>Viridiplantae</taxon>
        <taxon>Streptophyta</taxon>
        <taxon>Embryophyta</taxon>
        <taxon>Tracheophyta</taxon>
        <taxon>Polypodiopsida</taxon>
        <taxon>Polypodiidae</taxon>
        <taxon>Polypodiales</taxon>
        <taxon>Pteridineae</taxon>
        <taxon>Pteridaceae</taxon>
        <taxon>Vittarioideae</taxon>
        <taxon>Adiantum</taxon>
    </lineage>
</organism>
<gene>
    <name evidence="2" type="ORF">GOP47_0016750</name>
</gene>
<dbReference type="AlphaFoldDB" id="A0A9D4UIB0"/>
<protein>
    <submittedName>
        <fullName evidence="2">Uncharacterized protein</fullName>
    </submittedName>
</protein>
<keyword evidence="3" id="KW-1185">Reference proteome</keyword>
<sequence>MSKSAIQASKHRAQTRNRGVSEATVWALLMSARARGSQRTGPTTGPETEEGGKGRVICCTRSESPCCLDECP</sequence>